<sequence length="223" mass="25704">MDNNKSICEESNNVLYFKILVIGCAAVGKTCCIRKYCHNQFTHGYQLTTGHDVKHKVIYIKDKDQQEITCRLMLVDIAGQECSPIITRPLYKDAQGCIIVCDLDSTYMEIIHDITLWKNQIDEKVVFPGTVDKLPCVLWANKNDIAGENFSEVMQKNLEKFQFDKIFRTSAKTGEGLSESMQYLTNLIFQKHKQINPQLSKHTENNIIKPEDSQITKKSWCCW</sequence>
<evidence type="ECO:0000313" key="4">
    <source>
        <dbReference type="EMBL" id="CAL6010257.1"/>
    </source>
</evidence>
<dbReference type="Gene3D" id="3.40.50.300">
    <property type="entry name" value="P-loop containing nucleotide triphosphate hydrolases"/>
    <property type="match status" value="1"/>
</dbReference>
<dbReference type="EMBL" id="CAXDID020000061">
    <property type="protein sequence ID" value="CAL6010257.1"/>
    <property type="molecule type" value="Genomic_DNA"/>
</dbReference>
<dbReference type="SMART" id="SM00173">
    <property type="entry name" value="RAS"/>
    <property type="match status" value="1"/>
</dbReference>
<dbReference type="EMBL" id="CATOUU010000906">
    <property type="protein sequence ID" value="CAI9958467.1"/>
    <property type="molecule type" value="Genomic_DNA"/>
</dbReference>
<dbReference type="PRINTS" id="PR00449">
    <property type="entry name" value="RASTRNSFRMNG"/>
</dbReference>
<proteinExistence type="predicted"/>
<organism evidence="3">
    <name type="scientific">Hexamita inflata</name>
    <dbReference type="NCBI Taxonomy" id="28002"/>
    <lineage>
        <taxon>Eukaryota</taxon>
        <taxon>Metamonada</taxon>
        <taxon>Diplomonadida</taxon>
        <taxon>Hexamitidae</taxon>
        <taxon>Hexamitinae</taxon>
        <taxon>Hexamita</taxon>
    </lineage>
</organism>
<keyword evidence="1" id="KW-0547">Nucleotide-binding</keyword>
<dbReference type="InterPro" id="IPR001806">
    <property type="entry name" value="Small_GTPase"/>
</dbReference>
<dbReference type="PROSITE" id="PS51419">
    <property type="entry name" value="RAB"/>
    <property type="match status" value="1"/>
</dbReference>
<dbReference type="SUPFAM" id="SSF52540">
    <property type="entry name" value="P-loop containing nucleoside triphosphate hydrolases"/>
    <property type="match status" value="1"/>
</dbReference>
<comment type="caution">
    <text evidence="3">The sequence shown here is derived from an EMBL/GenBank/DDBJ whole genome shotgun (WGS) entry which is preliminary data.</text>
</comment>
<evidence type="ECO:0000313" key="3">
    <source>
        <dbReference type="EMBL" id="CAI9958467.1"/>
    </source>
</evidence>
<dbReference type="AlphaFoldDB" id="A0AA86UNH7"/>
<keyword evidence="2" id="KW-0342">GTP-binding</keyword>
<dbReference type="GO" id="GO:0003924">
    <property type="term" value="F:GTPase activity"/>
    <property type="evidence" value="ECO:0007669"/>
    <property type="project" value="InterPro"/>
</dbReference>
<name>A0AA86UNH7_9EUKA</name>
<dbReference type="GO" id="GO:0005525">
    <property type="term" value="F:GTP binding"/>
    <property type="evidence" value="ECO:0007669"/>
    <property type="project" value="UniProtKB-KW"/>
</dbReference>
<dbReference type="InterPro" id="IPR005225">
    <property type="entry name" value="Small_GTP-bd"/>
</dbReference>
<protein>
    <submittedName>
        <fullName evidence="3">Putative</fullName>
    </submittedName>
    <submittedName>
        <fullName evidence="4">Rab32</fullName>
    </submittedName>
</protein>
<gene>
    <name evidence="4" type="ORF">HINF_LOCUS21996</name>
    <name evidence="3" type="ORF">HINF_LOCUS46112</name>
</gene>
<dbReference type="InterPro" id="IPR050227">
    <property type="entry name" value="Rab"/>
</dbReference>
<evidence type="ECO:0000313" key="5">
    <source>
        <dbReference type="Proteomes" id="UP001642409"/>
    </source>
</evidence>
<dbReference type="Proteomes" id="UP001642409">
    <property type="component" value="Unassembled WGS sequence"/>
</dbReference>
<keyword evidence="5" id="KW-1185">Reference proteome</keyword>
<dbReference type="PANTHER" id="PTHR47977">
    <property type="entry name" value="RAS-RELATED PROTEIN RAB"/>
    <property type="match status" value="1"/>
</dbReference>
<dbReference type="InterPro" id="IPR027417">
    <property type="entry name" value="P-loop_NTPase"/>
</dbReference>
<evidence type="ECO:0000256" key="2">
    <source>
        <dbReference type="ARBA" id="ARBA00023134"/>
    </source>
</evidence>
<reference evidence="4 5" key="2">
    <citation type="submission" date="2024-07" db="EMBL/GenBank/DDBJ databases">
        <authorList>
            <person name="Akdeniz Z."/>
        </authorList>
    </citation>
    <scope>NUCLEOTIDE SEQUENCE [LARGE SCALE GENOMIC DNA]</scope>
</reference>
<accession>A0AA86UNH7</accession>
<dbReference type="NCBIfam" id="TIGR00231">
    <property type="entry name" value="small_GTP"/>
    <property type="match status" value="1"/>
</dbReference>
<reference evidence="3" key="1">
    <citation type="submission" date="2023-06" db="EMBL/GenBank/DDBJ databases">
        <authorList>
            <person name="Kurt Z."/>
        </authorList>
    </citation>
    <scope>NUCLEOTIDE SEQUENCE</scope>
</reference>
<dbReference type="SMART" id="SM00175">
    <property type="entry name" value="RAB"/>
    <property type="match status" value="1"/>
</dbReference>
<dbReference type="Pfam" id="PF00071">
    <property type="entry name" value="Ras"/>
    <property type="match status" value="1"/>
</dbReference>
<evidence type="ECO:0000256" key="1">
    <source>
        <dbReference type="ARBA" id="ARBA00022741"/>
    </source>
</evidence>